<evidence type="ECO:0000313" key="6">
    <source>
        <dbReference type="EMBL" id="CAE8582544.1"/>
    </source>
</evidence>
<accession>A0A813D3Q6</accession>
<proteinExistence type="predicted"/>
<sequence>MSEADESDFEQDESNLVDKQQGSGQTDENNLVDAGLLELKQDPGLQTLEAEYDSLASGLPLHAAHSLSAQDTGCTKGPVPVEDRRAAGKTDELYGEMGWWAMAGIFHAIAANGGLPSEFGDFVDVGSGSGTAIAAAGLLVQHFMNDDEGQQRFRRLRGVECCVSLHAASSAVAEAWASQGHLPQMELELGDAADMCLTGAVLVLAHSTAFSDELILTIAERAEKAIPPGGWVVTLTRPLPRAAARGWDIVEARRRTVSWGAATCFLHRRRHDSAPPPCTYHLAQECYSSQVWFHCKSCGLDGDVGICAPCAAVCHGDCEGVEFAAHSPFFCDCKVAGGRCCSRVVGGAC</sequence>
<dbReference type="Gene3D" id="3.40.50.150">
    <property type="entry name" value="Vaccinia Virus protein VP39"/>
    <property type="match status" value="1"/>
</dbReference>
<feature type="region of interest" description="Disordered" evidence="4">
    <location>
        <begin position="1"/>
        <end position="29"/>
    </location>
</feature>
<evidence type="ECO:0000256" key="3">
    <source>
        <dbReference type="ARBA" id="ARBA00022833"/>
    </source>
</evidence>
<dbReference type="EMBL" id="CAJNNV010000417">
    <property type="protein sequence ID" value="CAE8582544.1"/>
    <property type="molecule type" value="Genomic_DNA"/>
</dbReference>
<feature type="compositionally biased region" description="Acidic residues" evidence="4">
    <location>
        <begin position="1"/>
        <end position="15"/>
    </location>
</feature>
<keyword evidence="3" id="KW-0862">Zinc</keyword>
<dbReference type="AlphaFoldDB" id="A0A813D3Q6"/>
<dbReference type="SUPFAM" id="SSF53335">
    <property type="entry name" value="S-adenosyl-L-methionine-dependent methyltransferases"/>
    <property type="match status" value="1"/>
</dbReference>
<organism evidence="6 7">
    <name type="scientific">Polarella glacialis</name>
    <name type="common">Dinoflagellate</name>
    <dbReference type="NCBI Taxonomy" id="89957"/>
    <lineage>
        <taxon>Eukaryota</taxon>
        <taxon>Sar</taxon>
        <taxon>Alveolata</taxon>
        <taxon>Dinophyceae</taxon>
        <taxon>Suessiales</taxon>
        <taxon>Suessiaceae</taxon>
        <taxon>Polarella</taxon>
    </lineage>
</organism>
<dbReference type="GO" id="GO:0008270">
    <property type="term" value="F:zinc ion binding"/>
    <property type="evidence" value="ECO:0007669"/>
    <property type="project" value="UniProtKB-KW"/>
</dbReference>
<keyword evidence="1" id="KW-0479">Metal-binding</keyword>
<evidence type="ECO:0000259" key="5">
    <source>
        <dbReference type="SMART" id="SM00396"/>
    </source>
</evidence>
<reference evidence="6" key="1">
    <citation type="submission" date="2021-02" db="EMBL/GenBank/DDBJ databases">
        <authorList>
            <person name="Dougan E. K."/>
            <person name="Rhodes N."/>
            <person name="Thang M."/>
            <person name="Chan C."/>
        </authorList>
    </citation>
    <scope>NUCLEOTIDE SEQUENCE</scope>
</reference>
<dbReference type="InterPro" id="IPR003126">
    <property type="entry name" value="Znf_UBR"/>
</dbReference>
<evidence type="ECO:0000256" key="2">
    <source>
        <dbReference type="ARBA" id="ARBA00022771"/>
    </source>
</evidence>
<dbReference type="InterPro" id="IPR029063">
    <property type="entry name" value="SAM-dependent_MTases_sf"/>
</dbReference>
<dbReference type="OrthoDB" id="30336at2759"/>
<dbReference type="SMART" id="SM00396">
    <property type="entry name" value="ZnF_UBR1"/>
    <property type="match status" value="1"/>
</dbReference>
<gene>
    <name evidence="6" type="ORF">PGLA1383_LOCUS1541</name>
</gene>
<protein>
    <recommendedName>
        <fullName evidence="5">UBR-type domain-containing protein</fullName>
    </recommendedName>
</protein>
<keyword evidence="2" id="KW-0863">Zinc-finger</keyword>
<evidence type="ECO:0000256" key="4">
    <source>
        <dbReference type="SAM" id="MobiDB-lite"/>
    </source>
</evidence>
<name>A0A813D3Q6_POLGL</name>
<dbReference type="Proteomes" id="UP000654075">
    <property type="component" value="Unassembled WGS sequence"/>
</dbReference>
<keyword evidence="7" id="KW-1185">Reference proteome</keyword>
<feature type="domain" description="UBR-type" evidence="5">
    <location>
        <begin position="276"/>
        <end position="344"/>
    </location>
</feature>
<evidence type="ECO:0000256" key="1">
    <source>
        <dbReference type="ARBA" id="ARBA00022723"/>
    </source>
</evidence>
<evidence type="ECO:0000313" key="7">
    <source>
        <dbReference type="Proteomes" id="UP000654075"/>
    </source>
</evidence>
<feature type="compositionally biased region" description="Polar residues" evidence="4">
    <location>
        <begin position="17"/>
        <end position="29"/>
    </location>
</feature>
<comment type="caution">
    <text evidence="6">The sequence shown here is derived from an EMBL/GenBank/DDBJ whole genome shotgun (WGS) entry which is preliminary data.</text>
</comment>